<dbReference type="GO" id="GO:0006487">
    <property type="term" value="P:protein N-linked glycosylation"/>
    <property type="evidence" value="ECO:0007669"/>
    <property type="project" value="TreeGrafter"/>
</dbReference>
<dbReference type="AlphaFoldDB" id="A0A017HP92"/>
<organism evidence="3 4">
    <name type="scientific">Rubellimicrobium mesophilum DSM 19309</name>
    <dbReference type="NCBI Taxonomy" id="442562"/>
    <lineage>
        <taxon>Bacteria</taxon>
        <taxon>Pseudomonadati</taxon>
        <taxon>Pseudomonadota</taxon>
        <taxon>Alphaproteobacteria</taxon>
        <taxon>Rhodobacterales</taxon>
        <taxon>Roseobacteraceae</taxon>
        <taxon>Rubellimicrobium</taxon>
    </lineage>
</organism>
<dbReference type="EC" id="2.6.1.16" evidence="3"/>
<dbReference type="PROSITE" id="PS51464">
    <property type="entry name" value="SIS"/>
    <property type="match status" value="1"/>
</dbReference>
<dbReference type="GO" id="GO:0004360">
    <property type="term" value="F:glutamine-fructose-6-phosphate transaminase (isomerizing) activity"/>
    <property type="evidence" value="ECO:0007669"/>
    <property type="project" value="UniProtKB-EC"/>
</dbReference>
<reference evidence="3 4" key="1">
    <citation type="submission" date="2013-02" db="EMBL/GenBank/DDBJ databases">
        <authorList>
            <person name="Fiebig A."/>
            <person name="Goeker M."/>
            <person name="Klenk H.-P.P."/>
        </authorList>
    </citation>
    <scope>NUCLEOTIDE SEQUENCE [LARGE SCALE GENOMIC DNA]</scope>
    <source>
        <strain evidence="3 4">DSM 19309</strain>
    </source>
</reference>
<sequence>MSDNFRPRLGIYTGDQPGHSDMLNFDESRFLSIQGGAVALAARIDAIIGEALAAGAPNIHFLGAGGAAILMQPAAQLLRRRSTFPVFDDLTAELLVTPSPNLTKASIVVIPSLSGTTKESVEMLALAKSRGATIITLIGHAATPLGEGDHHVLVNYAADDTSSESFYIQSLLIALAVLKHRGEIDNYDALLAEMQGLPWQLLAMKKAIEPRADAFARRIADHDYHIFTGAGPIWPETFYFGMCILEEMQWIRTRPVHASDFFHGTLELVEKGVSVVVLKGEDETRPLAERVERFVPTVGGELTVIDTADYPTQGLSAELRGLLGPAFLATLLERISAHLEVMRNHPLTTRRYYRRVAY</sequence>
<evidence type="ECO:0000313" key="3">
    <source>
        <dbReference type="EMBL" id="EYD75559.1"/>
    </source>
</evidence>
<dbReference type="Pfam" id="PF01380">
    <property type="entry name" value="SIS"/>
    <property type="match status" value="1"/>
</dbReference>
<dbReference type="InterPro" id="IPR035488">
    <property type="entry name" value="FrlB_SIS"/>
</dbReference>
<dbReference type="PANTHER" id="PTHR10937">
    <property type="entry name" value="GLUCOSAMINE--FRUCTOSE-6-PHOSPHATE AMINOTRANSFERASE, ISOMERIZING"/>
    <property type="match status" value="1"/>
</dbReference>
<dbReference type="HOGENOM" id="CLU_012520_3_0_5"/>
<dbReference type="PIRSF" id="PIRSF009290">
    <property type="entry name" value="FrlB"/>
    <property type="match status" value="1"/>
</dbReference>
<comment type="caution">
    <text evidence="3">The sequence shown here is derived from an EMBL/GenBank/DDBJ whole genome shotgun (WGS) entry which is preliminary data.</text>
</comment>
<proteinExistence type="predicted"/>
<dbReference type="GO" id="GO:0097367">
    <property type="term" value="F:carbohydrate derivative binding"/>
    <property type="evidence" value="ECO:0007669"/>
    <property type="project" value="InterPro"/>
</dbReference>
<gene>
    <name evidence="3" type="ORF">Rumeso_02905</name>
</gene>
<dbReference type="Gene3D" id="3.40.50.10490">
    <property type="entry name" value="Glucose-6-phosphate isomerase like protein, domain 1"/>
    <property type="match status" value="2"/>
</dbReference>
<dbReference type="Proteomes" id="UP000019666">
    <property type="component" value="Unassembled WGS sequence"/>
</dbReference>
<evidence type="ECO:0000313" key="4">
    <source>
        <dbReference type="Proteomes" id="UP000019666"/>
    </source>
</evidence>
<dbReference type="SUPFAM" id="SSF53697">
    <property type="entry name" value="SIS domain"/>
    <property type="match status" value="1"/>
</dbReference>
<dbReference type="EMBL" id="AOSK01000075">
    <property type="protein sequence ID" value="EYD75559.1"/>
    <property type="molecule type" value="Genomic_DNA"/>
</dbReference>
<protein>
    <submittedName>
        <fullName evidence="3">Glucosamine--fructose-6-phosphate aminotransferase (Isomerizing)</fullName>
        <ecNumber evidence="3">2.6.1.16</ecNumber>
    </submittedName>
</protein>
<keyword evidence="1 3" id="KW-0032">Aminotransferase</keyword>
<name>A0A017HP92_9RHOB</name>
<keyword evidence="4" id="KW-1185">Reference proteome</keyword>
<dbReference type="GO" id="GO:0006002">
    <property type="term" value="P:fructose 6-phosphate metabolic process"/>
    <property type="evidence" value="ECO:0007669"/>
    <property type="project" value="TreeGrafter"/>
</dbReference>
<keyword evidence="3" id="KW-0808">Transferase</keyword>
<evidence type="ECO:0000259" key="2">
    <source>
        <dbReference type="PROSITE" id="PS51464"/>
    </source>
</evidence>
<dbReference type="CDD" id="cd05710">
    <property type="entry name" value="SIS_1"/>
    <property type="match status" value="1"/>
</dbReference>
<dbReference type="InterPro" id="IPR001347">
    <property type="entry name" value="SIS_dom"/>
</dbReference>
<dbReference type="GO" id="GO:0006047">
    <property type="term" value="P:UDP-N-acetylglucosamine metabolic process"/>
    <property type="evidence" value="ECO:0007669"/>
    <property type="project" value="TreeGrafter"/>
</dbReference>
<evidence type="ECO:0000256" key="1">
    <source>
        <dbReference type="ARBA" id="ARBA00022576"/>
    </source>
</evidence>
<dbReference type="InterPro" id="IPR046348">
    <property type="entry name" value="SIS_dom_sf"/>
</dbReference>
<dbReference type="STRING" id="442562.Rumeso_02905"/>
<dbReference type="PATRIC" id="fig|442562.3.peg.2859"/>
<feature type="domain" description="SIS" evidence="2">
    <location>
        <begin position="48"/>
        <end position="188"/>
    </location>
</feature>
<dbReference type="InterPro" id="IPR024713">
    <property type="entry name" value="Fructosamine_deglycase_FrlB"/>
</dbReference>
<accession>A0A017HP92</accession>
<dbReference type="PANTHER" id="PTHR10937:SF14">
    <property type="entry name" value="FRUCTOSELYSINE 6-PHOSPHATE DEGLYCASE"/>
    <property type="match status" value="1"/>
</dbReference>